<evidence type="ECO:0000256" key="1">
    <source>
        <dbReference type="SAM" id="Coils"/>
    </source>
</evidence>
<accession>A0A3N4NN91</accession>
<dbReference type="Pfam" id="PF12844">
    <property type="entry name" value="HTH_19"/>
    <property type="match status" value="1"/>
</dbReference>
<reference evidence="3 4" key="1">
    <citation type="submission" date="2018-11" db="EMBL/GenBank/DDBJ databases">
        <title>Aureibaculum marinum gen. nov., sp. nov., a member of the family Flavobacteriaceae isolated from the Bohai Sea.</title>
        <authorList>
            <person name="Ji X."/>
        </authorList>
    </citation>
    <scope>NUCLEOTIDE SEQUENCE [LARGE SCALE GENOMIC DNA]</scope>
    <source>
        <strain evidence="3 4">BH-SD17</strain>
    </source>
</reference>
<feature type="domain" description="HTH cro/C1-type" evidence="2">
    <location>
        <begin position="7"/>
        <end position="61"/>
    </location>
</feature>
<name>A0A3N4NN91_9FLAO</name>
<dbReference type="AlphaFoldDB" id="A0A3N4NN91"/>
<dbReference type="RefSeq" id="WP_123897509.1">
    <property type="nucleotide sequence ID" value="NZ_RPFJ01000009.1"/>
</dbReference>
<sequence>MEIGHKLKKLREANNLSQKHVAYFLEISQKTWSNIESNKSKIGLARLSKFSQLMNYDILELFMELEIVTIEAIRDIQKNADDDKELVDKMNRQFTERLKEKDEMIALLKEKIERLNGNLK</sequence>
<organism evidence="3 4">
    <name type="scientific">Aureibaculum marinum</name>
    <dbReference type="NCBI Taxonomy" id="2487930"/>
    <lineage>
        <taxon>Bacteria</taxon>
        <taxon>Pseudomonadati</taxon>
        <taxon>Bacteroidota</taxon>
        <taxon>Flavobacteriia</taxon>
        <taxon>Flavobacteriales</taxon>
        <taxon>Flavobacteriaceae</taxon>
        <taxon>Aureibaculum</taxon>
    </lineage>
</organism>
<dbReference type="Gene3D" id="1.10.260.40">
    <property type="entry name" value="lambda repressor-like DNA-binding domains"/>
    <property type="match status" value="1"/>
</dbReference>
<protein>
    <submittedName>
        <fullName evidence="3">XRE family transcriptional regulator</fullName>
    </submittedName>
</protein>
<dbReference type="OrthoDB" id="959032at2"/>
<dbReference type="PROSITE" id="PS50943">
    <property type="entry name" value="HTH_CROC1"/>
    <property type="match status" value="1"/>
</dbReference>
<keyword evidence="1" id="KW-0175">Coiled coil</keyword>
<evidence type="ECO:0000313" key="3">
    <source>
        <dbReference type="EMBL" id="RPD97784.1"/>
    </source>
</evidence>
<dbReference type="SMART" id="SM00530">
    <property type="entry name" value="HTH_XRE"/>
    <property type="match status" value="1"/>
</dbReference>
<keyword evidence="4" id="KW-1185">Reference proteome</keyword>
<comment type="caution">
    <text evidence="3">The sequence shown here is derived from an EMBL/GenBank/DDBJ whole genome shotgun (WGS) entry which is preliminary data.</text>
</comment>
<dbReference type="CDD" id="cd00093">
    <property type="entry name" value="HTH_XRE"/>
    <property type="match status" value="1"/>
</dbReference>
<gene>
    <name evidence="3" type="ORF">EGM88_08325</name>
</gene>
<dbReference type="Proteomes" id="UP000270856">
    <property type="component" value="Unassembled WGS sequence"/>
</dbReference>
<dbReference type="SUPFAM" id="SSF47413">
    <property type="entry name" value="lambda repressor-like DNA-binding domains"/>
    <property type="match status" value="1"/>
</dbReference>
<dbReference type="EMBL" id="RPFJ01000009">
    <property type="protein sequence ID" value="RPD97784.1"/>
    <property type="molecule type" value="Genomic_DNA"/>
</dbReference>
<proteinExistence type="predicted"/>
<feature type="coiled-coil region" evidence="1">
    <location>
        <begin position="73"/>
        <end position="118"/>
    </location>
</feature>
<evidence type="ECO:0000313" key="4">
    <source>
        <dbReference type="Proteomes" id="UP000270856"/>
    </source>
</evidence>
<evidence type="ECO:0000259" key="2">
    <source>
        <dbReference type="PROSITE" id="PS50943"/>
    </source>
</evidence>
<dbReference type="InterPro" id="IPR001387">
    <property type="entry name" value="Cro/C1-type_HTH"/>
</dbReference>
<dbReference type="GO" id="GO:0003677">
    <property type="term" value="F:DNA binding"/>
    <property type="evidence" value="ECO:0007669"/>
    <property type="project" value="InterPro"/>
</dbReference>
<dbReference type="InterPro" id="IPR010982">
    <property type="entry name" value="Lambda_DNA-bd_dom_sf"/>
</dbReference>